<feature type="binding site" evidence="6">
    <location>
        <position position="147"/>
    </location>
    <ligand>
        <name>Zn(2+)</name>
        <dbReference type="ChEBI" id="CHEBI:29105"/>
        <note>catalytic</note>
    </ligand>
</feature>
<feature type="region of interest" description="Disordered" evidence="8">
    <location>
        <begin position="19"/>
        <end position="56"/>
    </location>
</feature>
<feature type="binding site" evidence="6">
    <location>
        <position position="153"/>
    </location>
    <ligand>
        <name>Zn(2+)</name>
        <dbReference type="ChEBI" id="CHEBI:29105"/>
        <note>catalytic</note>
    </ligand>
</feature>
<accession>A0A9P0MVE1</accession>
<dbReference type="Pfam" id="PF01400">
    <property type="entry name" value="Astacin"/>
    <property type="match status" value="1"/>
</dbReference>
<dbReference type="Gene3D" id="3.40.390.10">
    <property type="entry name" value="Collagenase (Catalytic Domain)"/>
    <property type="match status" value="1"/>
</dbReference>
<reference evidence="10" key="1">
    <citation type="submission" date="2022-01" db="EMBL/GenBank/DDBJ databases">
        <authorList>
            <person name="King R."/>
        </authorList>
    </citation>
    <scope>NUCLEOTIDE SEQUENCE</scope>
</reference>
<dbReference type="GO" id="GO:0004222">
    <property type="term" value="F:metalloendopeptidase activity"/>
    <property type="evidence" value="ECO:0007669"/>
    <property type="project" value="UniProtKB-UniRule"/>
</dbReference>
<evidence type="ECO:0000259" key="9">
    <source>
        <dbReference type="PROSITE" id="PS51864"/>
    </source>
</evidence>
<evidence type="ECO:0000256" key="3">
    <source>
        <dbReference type="ARBA" id="ARBA00022801"/>
    </source>
</evidence>
<feature type="signal peptide" evidence="7">
    <location>
        <begin position="1"/>
        <end position="17"/>
    </location>
</feature>
<dbReference type="InterPro" id="IPR024079">
    <property type="entry name" value="MetalloPept_cat_dom_sf"/>
</dbReference>
<feature type="chain" id="PRO_5040531399" description="Metalloendopeptidase" evidence="7">
    <location>
        <begin position="18"/>
        <end position="264"/>
    </location>
</feature>
<dbReference type="GO" id="GO:0006508">
    <property type="term" value="P:proteolysis"/>
    <property type="evidence" value="ECO:0007669"/>
    <property type="project" value="UniProtKB-KW"/>
</dbReference>
<evidence type="ECO:0000256" key="8">
    <source>
        <dbReference type="SAM" id="MobiDB-lite"/>
    </source>
</evidence>
<protein>
    <recommendedName>
        <fullName evidence="7">Metalloendopeptidase</fullName>
        <ecNumber evidence="7">3.4.24.-</ecNumber>
    </recommendedName>
</protein>
<sequence length="264" mass="30042">MRRSAFVLLAIFAICQAQGGRREPQGGRREPQGNRREPQAGNRKPKGDVPPPPRHHGYHKMMTLAMNNMMDGVHEEEANVIKGAMEEFHENSCIKFVPYKTGDSDWISIQGDSPGCWSYVGRRGGGQVVNLGRRCVQHGVAAHELLHALGFHHQQSASDRDKYVTIHWKNIRRGAERNFKRYGHGSITDLGVGYDYDSVMHYSSHAFTKNGKPTIVPKEDGASIGQRFRMSEKDIEKLKKLYNCADNNNFETPRSFDFWGFHFR</sequence>
<dbReference type="InterPro" id="IPR001506">
    <property type="entry name" value="Peptidase_M12A"/>
</dbReference>
<evidence type="ECO:0000256" key="4">
    <source>
        <dbReference type="ARBA" id="ARBA00022833"/>
    </source>
</evidence>
<dbReference type="EC" id="3.4.24.-" evidence="7"/>
<dbReference type="InterPro" id="IPR006026">
    <property type="entry name" value="Peptidase_Metallo"/>
</dbReference>
<comment type="cofactor">
    <cofactor evidence="6 7">
        <name>Zn(2+)</name>
        <dbReference type="ChEBI" id="CHEBI:29105"/>
    </cofactor>
    <text evidence="6 7">Binds 1 zinc ion per subunit.</text>
</comment>
<evidence type="ECO:0000256" key="6">
    <source>
        <dbReference type="PROSITE-ProRule" id="PRU01211"/>
    </source>
</evidence>
<dbReference type="PANTHER" id="PTHR10127:SF780">
    <property type="entry name" value="METALLOENDOPEPTIDASE"/>
    <property type="match status" value="1"/>
</dbReference>
<organism evidence="10 11">
    <name type="scientific">Nezara viridula</name>
    <name type="common">Southern green stink bug</name>
    <name type="synonym">Cimex viridulus</name>
    <dbReference type="NCBI Taxonomy" id="85310"/>
    <lineage>
        <taxon>Eukaryota</taxon>
        <taxon>Metazoa</taxon>
        <taxon>Ecdysozoa</taxon>
        <taxon>Arthropoda</taxon>
        <taxon>Hexapoda</taxon>
        <taxon>Insecta</taxon>
        <taxon>Pterygota</taxon>
        <taxon>Neoptera</taxon>
        <taxon>Paraneoptera</taxon>
        <taxon>Hemiptera</taxon>
        <taxon>Heteroptera</taxon>
        <taxon>Panheteroptera</taxon>
        <taxon>Pentatomomorpha</taxon>
        <taxon>Pentatomoidea</taxon>
        <taxon>Pentatomidae</taxon>
        <taxon>Pentatominae</taxon>
        <taxon>Nezara</taxon>
    </lineage>
</organism>
<keyword evidence="2 6" id="KW-0479">Metal-binding</keyword>
<feature type="active site" evidence="6">
    <location>
        <position position="144"/>
    </location>
</feature>
<dbReference type="SMART" id="SM00235">
    <property type="entry name" value="ZnMc"/>
    <property type="match status" value="1"/>
</dbReference>
<dbReference type="PROSITE" id="PS51864">
    <property type="entry name" value="ASTACIN"/>
    <property type="match status" value="1"/>
</dbReference>
<evidence type="ECO:0000256" key="7">
    <source>
        <dbReference type="RuleBase" id="RU361183"/>
    </source>
</evidence>
<evidence type="ECO:0000313" key="10">
    <source>
        <dbReference type="EMBL" id="CAH1403917.1"/>
    </source>
</evidence>
<dbReference type="CDD" id="cd04280">
    <property type="entry name" value="ZnMc_astacin_like"/>
    <property type="match status" value="1"/>
</dbReference>
<dbReference type="EMBL" id="OV725081">
    <property type="protein sequence ID" value="CAH1403917.1"/>
    <property type="molecule type" value="Genomic_DNA"/>
</dbReference>
<dbReference type="PANTHER" id="PTHR10127">
    <property type="entry name" value="DISCOIDIN, CUB, EGF, LAMININ , AND ZINC METALLOPROTEASE DOMAIN CONTAINING"/>
    <property type="match status" value="1"/>
</dbReference>
<keyword evidence="1 6" id="KW-0645">Protease</keyword>
<evidence type="ECO:0000256" key="1">
    <source>
        <dbReference type="ARBA" id="ARBA00022670"/>
    </source>
</evidence>
<feature type="compositionally biased region" description="Basic and acidic residues" evidence="8">
    <location>
        <begin position="20"/>
        <end position="38"/>
    </location>
</feature>
<feature type="binding site" evidence="6">
    <location>
        <position position="143"/>
    </location>
    <ligand>
        <name>Zn(2+)</name>
        <dbReference type="ChEBI" id="CHEBI:29105"/>
        <note>catalytic</note>
    </ligand>
</feature>
<comment type="caution">
    <text evidence="6">Lacks conserved residue(s) required for the propagation of feature annotation.</text>
</comment>
<keyword evidence="4 6" id="KW-0862">Zinc</keyword>
<evidence type="ECO:0000256" key="5">
    <source>
        <dbReference type="ARBA" id="ARBA00023049"/>
    </source>
</evidence>
<dbReference type="InterPro" id="IPR034035">
    <property type="entry name" value="Astacin-like_dom"/>
</dbReference>
<keyword evidence="3 6" id="KW-0378">Hydrolase</keyword>
<dbReference type="OrthoDB" id="291007at2759"/>
<dbReference type="PRINTS" id="PR00480">
    <property type="entry name" value="ASTACIN"/>
</dbReference>
<feature type="domain" description="Peptidase M12A" evidence="9">
    <location>
        <begin position="35"/>
        <end position="245"/>
    </location>
</feature>
<keyword evidence="11" id="KW-1185">Reference proteome</keyword>
<dbReference type="Proteomes" id="UP001152798">
    <property type="component" value="Chromosome 5"/>
</dbReference>
<dbReference type="GO" id="GO:0008270">
    <property type="term" value="F:zinc ion binding"/>
    <property type="evidence" value="ECO:0007669"/>
    <property type="project" value="UniProtKB-UniRule"/>
</dbReference>
<keyword evidence="5 6" id="KW-0482">Metalloprotease</keyword>
<dbReference type="SUPFAM" id="SSF55486">
    <property type="entry name" value="Metalloproteases ('zincins'), catalytic domain"/>
    <property type="match status" value="1"/>
</dbReference>
<evidence type="ECO:0000256" key="2">
    <source>
        <dbReference type="ARBA" id="ARBA00022723"/>
    </source>
</evidence>
<name>A0A9P0MVE1_NEZVI</name>
<gene>
    <name evidence="10" type="ORF">NEZAVI_LOCUS12429</name>
</gene>
<dbReference type="AlphaFoldDB" id="A0A9P0MVE1"/>
<evidence type="ECO:0000313" key="11">
    <source>
        <dbReference type="Proteomes" id="UP001152798"/>
    </source>
</evidence>
<keyword evidence="7" id="KW-0732">Signal</keyword>
<proteinExistence type="predicted"/>